<accession>A0A1G7BAQ7</accession>
<proteinExistence type="predicted"/>
<sequence>MRVGIEVGGTFTDLVAVDRGEVRVIKVPSTPRSPDIGAFNALGAAGIPAEAVTDLVHGSTVATNAILERRGADIASIATRGFRDILFMQRHDRRRIYDLHYAKPAPPVRRRDCFEVAERIGADGTVIQSLDEAEVARELLPALAAGGYRAVAICLLSAYASPAHEMRLKELIAAALPGLTIAASHEVAPEFREYERASTTALSAYVQPVIDGYLSRFETTLAGAGFRGHFSVMQSNGGRMPAAAMRRNAISALLSGPAAGVVGAIRQAARSGRGNLVTFDMGGTSTDVSLVQNGEAALAAETEVDGLPIRTPVLDIVTVGAGGGSLVWIDDGGMLRVGPRSAGAEPGPACYGRGGTQPTVTDAHVVRGTIRPDAFLGGGMSLDADAAHRAFEDVARRLGTDIRGAAAAAIRLAVANIVRAMQLVSTERGRDPRDYALLPFGGAGPLLATEIAEELGIREILVPPNPGVISALGLLSADYVKVRGATRRLALDEGTPSAIAADCARLRAATEAEFAELGLTGPLEPSLELDMRFIGQAFEIPVTVDPAAVAGLSAADLAERFAEEHRRVYLHGGEPGRKVELVGLRFGLRRRLDALPEVRERAAELARPATAEVVTGGATVQARLADAATLGIGEVVRGPALIEGYSSTTWVPPGWGGARDAAGNMLLRKEG</sequence>
<dbReference type="SUPFAM" id="SSF53067">
    <property type="entry name" value="Actin-like ATPase domain"/>
    <property type="match status" value="1"/>
</dbReference>
<protein>
    <submittedName>
        <fullName evidence="3">N-methylhydantoinase A</fullName>
    </submittedName>
</protein>
<dbReference type="GO" id="GO:0005829">
    <property type="term" value="C:cytosol"/>
    <property type="evidence" value="ECO:0007669"/>
    <property type="project" value="TreeGrafter"/>
</dbReference>
<dbReference type="PANTHER" id="PTHR11365">
    <property type="entry name" value="5-OXOPROLINASE RELATED"/>
    <property type="match status" value="1"/>
</dbReference>
<dbReference type="GO" id="GO:0006749">
    <property type="term" value="P:glutathione metabolic process"/>
    <property type="evidence" value="ECO:0007669"/>
    <property type="project" value="TreeGrafter"/>
</dbReference>
<dbReference type="RefSeq" id="WP_090664862.1">
    <property type="nucleotide sequence ID" value="NZ_FMZX01000024.1"/>
</dbReference>
<organism evidence="3 4">
    <name type="scientific">Belnapia rosea</name>
    <dbReference type="NCBI Taxonomy" id="938405"/>
    <lineage>
        <taxon>Bacteria</taxon>
        <taxon>Pseudomonadati</taxon>
        <taxon>Pseudomonadota</taxon>
        <taxon>Alphaproteobacteria</taxon>
        <taxon>Acetobacterales</taxon>
        <taxon>Roseomonadaceae</taxon>
        <taxon>Belnapia</taxon>
    </lineage>
</organism>
<evidence type="ECO:0000259" key="2">
    <source>
        <dbReference type="Pfam" id="PF05378"/>
    </source>
</evidence>
<gene>
    <name evidence="3" type="ORF">SAMN04487779_102410</name>
</gene>
<keyword evidence="4" id="KW-1185">Reference proteome</keyword>
<evidence type="ECO:0000313" key="4">
    <source>
        <dbReference type="Proteomes" id="UP000198925"/>
    </source>
</evidence>
<dbReference type="Proteomes" id="UP000198925">
    <property type="component" value="Unassembled WGS sequence"/>
</dbReference>
<feature type="domain" description="Hydantoinase/oxoprolinase N-terminal" evidence="2">
    <location>
        <begin position="2"/>
        <end position="173"/>
    </location>
</feature>
<dbReference type="InterPro" id="IPR045079">
    <property type="entry name" value="Oxoprolinase-like"/>
</dbReference>
<reference evidence="3 4" key="1">
    <citation type="submission" date="2016-10" db="EMBL/GenBank/DDBJ databases">
        <authorList>
            <person name="de Groot N.N."/>
        </authorList>
    </citation>
    <scope>NUCLEOTIDE SEQUENCE [LARGE SCALE GENOMIC DNA]</scope>
    <source>
        <strain evidence="3 4">CPCC 100156</strain>
    </source>
</reference>
<dbReference type="GO" id="GO:0017168">
    <property type="term" value="F:5-oxoprolinase (ATP-hydrolyzing) activity"/>
    <property type="evidence" value="ECO:0007669"/>
    <property type="project" value="TreeGrafter"/>
</dbReference>
<dbReference type="PANTHER" id="PTHR11365:SF23">
    <property type="entry name" value="HYPOTHETICAL 5-OXOPROLINASE (EUROFUNG)-RELATED"/>
    <property type="match status" value="1"/>
</dbReference>
<dbReference type="STRING" id="938405.SAMN02927895_04614"/>
<dbReference type="InterPro" id="IPR002821">
    <property type="entry name" value="Hydantoinase_A"/>
</dbReference>
<dbReference type="Pfam" id="PF05378">
    <property type="entry name" value="Hydant_A_N"/>
    <property type="match status" value="1"/>
</dbReference>
<name>A0A1G7BAQ7_9PROT</name>
<feature type="domain" description="Hydantoinase A/oxoprolinase" evidence="1">
    <location>
        <begin position="196"/>
        <end position="480"/>
    </location>
</feature>
<evidence type="ECO:0000313" key="3">
    <source>
        <dbReference type="EMBL" id="SDE24052.1"/>
    </source>
</evidence>
<dbReference type="Pfam" id="PF01968">
    <property type="entry name" value="Hydantoinase_A"/>
    <property type="match status" value="1"/>
</dbReference>
<dbReference type="AlphaFoldDB" id="A0A1G7BAQ7"/>
<dbReference type="EMBL" id="FMZX01000024">
    <property type="protein sequence ID" value="SDE24052.1"/>
    <property type="molecule type" value="Genomic_DNA"/>
</dbReference>
<evidence type="ECO:0000259" key="1">
    <source>
        <dbReference type="Pfam" id="PF01968"/>
    </source>
</evidence>
<dbReference type="InterPro" id="IPR008040">
    <property type="entry name" value="Hydant_A_N"/>
</dbReference>
<dbReference type="InterPro" id="IPR043129">
    <property type="entry name" value="ATPase_NBD"/>
</dbReference>